<dbReference type="InterPro" id="IPR003477">
    <property type="entry name" value="PemK-like"/>
</dbReference>
<dbReference type="HOGENOM" id="CLU_176190_0_0_11"/>
<dbReference type="Pfam" id="PF02452">
    <property type="entry name" value="PemK_toxin"/>
    <property type="match status" value="1"/>
</dbReference>
<gene>
    <name evidence="3" type="ordered locus">KSE_48680</name>
</gene>
<comment type="similarity">
    <text evidence="1">Belongs to the PemK/MazF family.</text>
</comment>
<proteinExistence type="inferred from homology"/>
<evidence type="ECO:0000256" key="2">
    <source>
        <dbReference type="ARBA" id="ARBA00022649"/>
    </source>
</evidence>
<dbReference type="STRING" id="452652.KSE_48680"/>
<dbReference type="AlphaFoldDB" id="E4NGL6"/>
<dbReference type="SUPFAM" id="SSF50118">
    <property type="entry name" value="Cell growth inhibitor/plasmid maintenance toxic component"/>
    <property type="match status" value="1"/>
</dbReference>
<dbReference type="InterPro" id="IPR011067">
    <property type="entry name" value="Plasmid_toxin/cell-grow_inhib"/>
</dbReference>
<dbReference type="EMBL" id="AP010968">
    <property type="protein sequence ID" value="BAJ30646.1"/>
    <property type="molecule type" value="Genomic_DNA"/>
</dbReference>
<dbReference type="RefSeq" id="WP_014137945.1">
    <property type="nucleotide sequence ID" value="NC_016109.1"/>
</dbReference>
<sequence>MTEIVPVRGVVYRADAGYGLKPFLVVSNNARNQKLDSCLAVRLTTTPKPELPSIVKLGPAEGTLVGSILCDDIVVLYRDELRESLGALSTTTMVKVAAGLRAALAL</sequence>
<dbReference type="GO" id="GO:0003677">
    <property type="term" value="F:DNA binding"/>
    <property type="evidence" value="ECO:0007669"/>
    <property type="project" value="InterPro"/>
</dbReference>
<reference evidence="3 4" key="1">
    <citation type="journal article" date="2010" name="DNA Res.">
        <title>Genome sequence of Kitasatospora setae NBRC 14216T: an evolutionary snapshot of the family Streptomycetaceae.</title>
        <authorList>
            <person name="Ichikawa N."/>
            <person name="Oguchi A."/>
            <person name="Ikeda H."/>
            <person name="Ishikawa J."/>
            <person name="Kitani S."/>
            <person name="Watanabe Y."/>
            <person name="Nakamura S."/>
            <person name="Katano Y."/>
            <person name="Kishi E."/>
            <person name="Sasagawa M."/>
            <person name="Ankai A."/>
            <person name="Fukui S."/>
            <person name="Hashimoto Y."/>
            <person name="Kamata S."/>
            <person name="Otoguro M."/>
            <person name="Tanikawa S."/>
            <person name="Nihira T."/>
            <person name="Horinouchi S."/>
            <person name="Ohnishi Y."/>
            <person name="Hayakawa M."/>
            <person name="Kuzuyama T."/>
            <person name="Arisawa A."/>
            <person name="Nomoto F."/>
            <person name="Miura H."/>
            <person name="Takahashi Y."/>
            <person name="Fujita N."/>
        </authorList>
    </citation>
    <scope>NUCLEOTIDE SEQUENCE [LARGE SCALE GENOMIC DNA]</scope>
    <source>
        <strain evidence="4">ATCC 33774 / DSM 43861 / JCM 3304 / KCC A-0304 / NBRC 14216 / KM-6054</strain>
    </source>
</reference>
<evidence type="ECO:0000256" key="1">
    <source>
        <dbReference type="ARBA" id="ARBA00007521"/>
    </source>
</evidence>
<accession>E4NGL6</accession>
<keyword evidence="4" id="KW-1185">Reference proteome</keyword>
<organism evidence="3 4">
    <name type="scientific">Kitasatospora setae (strain ATCC 33774 / DSM 43861 / JCM 3304 / KCC A-0304 / NBRC 14216 / KM-6054)</name>
    <name type="common">Streptomyces setae</name>
    <dbReference type="NCBI Taxonomy" id="452652"/>
    <lineage>
        <taxon>Bacteria</taxon>
        <taxon>Bacillati</taxon>
        <taxon>Actinomycetota</taxon>
        <taxon>Actinomycetes</taxon>
        <taxon>Kitasatosporales</taxon>
        <taxon>Streptomycetaceae</taxon>
        <taxon>Kitasatospora</taxon>
    </lineage>
</organism>
<evidence type="ECO:0000313" key="4">
    <source>
        <dbReference type="Proteomes" id="UP000007076"/>
    </source>
</evidence>
<dbReference type="Proteomes" id="UP000007076">
    <property type="component" value="Chromosome"/>
</dbReference>
<name>E4NGL6_KITSK</name>
<dbReference type="eggNOG" id="COG2337">
    <property type="taxonomic scope" value="Bacteria"/>
</dbReference>
<dbReference type="PATRIC" id="fig|452652.3.peg.4855"/>
<dbReference type="Gene3D" id="2.30.30.110">
    <property type="match status" value="1"/>
</dbReference>
<keyword evidence="2" id="KW-1277">Toxin-antitoxin system</keyword>
<protein>
    <submittedName>
        <fullName evidence="3">Uncharacterized protein</fullName>
    </submittedName>
</protein>
<dbReference type="KEGG" id="ksk:KSE_48680"/>
<evidence type="ECO:0000313" key="3">
    <source>
        <dbReference type="EMBL" id="BAJ30646.1"/>
    </source>
</evidence>